<proteinExistence type="predicted"/>
<dbReference type="RefSeq" id="WP_077027620.1">
    <property type="nucleotide sequence ID" value="NZ_CP017641.1"/>
</dbReference>
<protein>
    <submittedName>
        <fullName evidence="1">Uncharacterized protein</fullName>
    </submittedName>
</protein>
<accession>A0A1P8WRE0</accession>
<dbReference type="AlphaFoldDB" id="A0A1P8WRE0"/>
<keyword evidence="2" id="KW-1185">Reference proteome</keyword>
<evidence type="ECO:0000313" key="2">
    <source>
        <dbReference type="Proteomes" id="UP000187735"/>
    </source>
</evidence>
<name>A0A1P8WRE0_9PLAN</name>
<dbReference type="KEGG" id="fmr:Fuma_06304"/>
<dbReference type="EMBL" id="CP017641">
    <property type="protein sequence ID" value="APZ96631.1"/>
    <property type="molecule type" value="Genomic_DNA"/>
</dbReference>
<sequence>MNVKEPVLLIVLIETARMRWLAGGIDMQHNAIPLLASQDDDLAPYRTLEFEEQASFLRHRFCGALQRGCDRLWGRKQKACQFVLVTDTHFPDAPAELTDRVAEHMVQWMANPPLVFFSADDRSFQSRPLTPTALAGSLPDDYTEVWQAGLPSLLDAATNDDDWETVPLPKPRSN</sequence>
<evidence type="ECO:0000313" key="1">
    <source>
        <dbReference type="EMBL" id="APZ96631.1"/>
    </source>
</evidence>
<organism evidence="1 2">
    <name type="scientific">Fuerstiella marisgermanici</name>
    <dbReference type="NCBI Taxonomy" id="1891926"/>
    <lineage>
        <taxon>Bacteria</taxon>
        <taxon>Pseudomonadati</taxon>
        <taxon>Planctomycetota</taxon>
        <taxon>Planctomycetia</taxon>
        <taxon>Planctomycetales</taxon>
        <taxon>Planctomycetaceae</taxon>
        <taxon>Fuerstiella</taxon>
    </lineage>
</organism>
<reference evidence="1 2" key="1">
    <citation type="journal article" date="2016" name="Front. Microbiol.">
        <title>Fuerstia marisgermanicae gen. nov., sp. nov., an Unusual Member of the Phylum Planctomycetes from the German Wadden Sea.</title>
        <authorList>
            <person name="Kohn T."/>
            <person name="Heuer A."/>
            <person name="Jogler M."/>
            <person name="Vollmers J."/>
            <person name="Boedeker C."/>
            <person name="Bunk B."/>
            <person name="Rast P."/>
            <person name="Borchert D."/>
            <person name="Glockner I."/>
            <person name="Freese H.M."/>
            <person name="Klenk H.P."/>
            <person name="Overmann J."/>
            <person name="Kaster A.K."/>
            <person name="Rohde M."/>
            <person name="Wiegand S."/>
            <person name="Jogler C."/>
        </authorList>
    </citation>
    <scope>NUCLEOTIDE SEQUENCE [LARGE SCALE GENOMIC DNA]</scope>
    <source>
        <strain evidence="1 2">NH11</strain>
    </source>
</reference>
<dbReference type="Proteomes" id="UP000187735">
    <property type="component" value="Chromosome"/>
</dbReference>
<gene>
    <name evidence="1" type="ORF">Fuma_06304</name>
</gene>